<feature type="region of interest" description="Disordered" evidence="1">
    <location>
        <begin position="1"/>
        <end position="82"/>
    </location>
</feature>
<dbReference type="Proteomes" id="UP000252770">
    <property type="component" value="Unassembled WGS sequence"/>
</dbReference>
<organism evidence="2 3">
    <name type="scientific">Desertihabitans brevis</name>
    <dbReference type="NCBI Taxonomy" id="2268447"/>
    <lineage>
        <taxon>Bacteria</taxon>
        <taxon>Bacillati</taxon>
        <taxon>Actinomycetota</taxon>
        <taxon>Actinomycetes</taxon>
        <taxon>Propionibacteriales</taxon>
        <taxon>Propionibacteriaceae</taxon>
        <taxon>Desertihabitans</taxon>
    </lineage>
</organism>
<sequence>MSNSGSTDQPGDTGDEGTEAGGTEMGLPDPDGSWGGEGGLPSASPGLQVDEDDLDPGQPGFSGSGGYGTSDPDRENEGEPQD</sequence>
<feature type="compositionally biased region" description="Basic and acidic residues" evidence="1">
    <location>
        <begin position="71"/>
        <end position="82"/>
    </location>
</feature>
<reference evidence="2 3" key="1">
    <citation type="submission" date="2018-07" db="EMBL/GenBank/DDBJ databases">
        <title>Desertimonas flava gen. nov. sp. nov.</title>
        <authorList>
            <person name="Liu S."/>
        </authorList>
    </citation>
    <scope>NUCLEOTIDE SEQUENCE [LARGE SCALE GENOMIC DNA]</scope>
    <source>
        <strain evidence="2 3">16Sb5-5</strain>
    </source>
</reference>
<dbReference type="EMBL" id="QOUI01000006">
    <property type="protein sequence ID" value="RCK69449.1"/>
    <property type="molecule type" value="Genomic_DNA"/>
</dbReference>
<name>A0A367YV87_9ACTN</name>
<dbReference type="AlphaFoldDB" id="A0A367YV87"/>
<keyword evidence="3" id="KW-1185">Reference proteome</keyword>
<protein>
    <submittedName>
        <fullName evidence="2">Uncharacterized protein</fullName>
    </submittedName>
</protein>
<dbReference type="RefSeq" id="WP_114126767.1">
    <property type="nucleotide sequence ID" value="NZ_QOUI01000006.1"/>
</dbReference>
<proteinExistence type="predicted"/>
<evidence type="ECO:0000313" key="3">
    <source>
        <dbReference type="Proteomes" id="UP000252770"/>
    </source>
</evidence>
<comment type="caution">
    <text evidence="2">The sequence shown here is derived from an EMBL/GenBank/DDBJ whole genome shotgun (WGS) entry which is preliminary data.</text>
</comment>
<evidence type="ECO:0000313" key="2">
    <source>
        <dbReference type="EMBL" id="RCK69449.1"/>
    </source>
</evidence>
<gene>
    <name evidence="2" type="ORF">DT076_11250</name>
</gene>
<evidence type="ECO:0000256" key="1">
    <source>
        <dbReference type="SAM" id="MobiDB-lite"/>
    </source>
</evidence>
<feature type="compositionally biased region" description="Polar residues" evidence="1">
    <location>
        <begin position="1"/>
        <end position="10"/>
    </location>
</feature>
<accession>A0A367YV87</accession>